<dbReference type="InterPro" id="IPR043504">
    <property type="entry name" value="Peptidase_S1_PA_chymotrypsin"/>
</dbReference>
<dbReference type="SUPFAM" id="SSF50156">
    <property type="entry name" value="PDZ domain-like"/>
    <property type="match status" value="1"/>
</dbReference>
<dbReference type="Pfam" id="PF13365">
    <property type="entry name" value="Trypsin_2"/>
    <property type="match status" value="1"/>
</dbReference>
<sequence length="435" mass="47651">MSFFDDDFFNTRVTRRSQNRRNRGSGFRPNTLSGSTVRVALISSVSSVLFIVILYLLFMDGKPTQSNAQPAMLSGQTLLEASERMINASDIAGPTVVSVINMTQQALDMEDKQMDWLHSDQVSEYASLGSGVIYKKQDDKAYVITNAHVIQDAVELYLVMNNGERKVANVVGKDTITDLAVLEVEGKDITKVIEIGSSKKLRVGEMVITIGNPLGFSGSVSEGIVSFKDRIIPVSLNQNGFYDWEQIVIQTTAAINQGNSGGAMIDLNGKLVGINSMKIADYGVEGIGFAIPIDDAMPILDSLLANGKVLRPYLGIYSMDLDFYSHSQDTSEWKDDLTDEEIATDDKTSNQALPDLPADVKQGIIVLEAVGPAQEAGLKFNDVIVALDGNPIQSTIELRKYLYSEKKIGESVEITYYRNGKKSTISVKLSEKTEE</sequence>
<dbReference type="InterPro" id="IPR001940">
    <property type="entry name" value="Peptidase_S1C"/>
</dbReference>
<dbReference type="SUPFAM" id="SSF50494">
    <property type="entry name" value="Trypsin-like serine proteases"/>
    <property type="match status" value="1"/>
</dbReference>
<evidence type="ECO:0000256" key="1">
    <source>
        <dbReference type="ARBA" id="ARBA00010541"/>
    </source>
</evidence>
<organism evidence="7 8">
    <name type="scientific">Candidatus Cohnella colombiensis</name>
    <dbReference type="NCBI Taxonomy" id="3121368"/>
    <lineage>
        <taxon>Bacteria</taxon>
        <taxon>Bacillati</taxon>
        <taxon>Bacillota</taxon>
        <taxon>Bacilli</taxon>
        <taxon>Bacillales</taxon>
        <taxon>Paenibacillaceae</taxon>
        <taxon>Cohnella</taxon>
    </lineage>
</organism>
<dbReference type="GO" id="GO:0006508">
    <property type="term" value="P:proteolysis"/>
    <property type="evidence" value="ECO:0007669"/>
    <property type="project" value="UniProtKB-KW"/>
</dbReference>
<keyword evidence="8" id="KW-1185">Reference proteome</keyword>
<dbReference type="InterPro" id="IPR051201">
    <property type="entry name" value="Chloro_Bact_Ser_Proteases"/>
</dbReference>
<dbReference type="InterPro" id="IPR036034">
    <property type="entry name" value="PDZ_sf"/>
</dbReference>
<evidence type="ECO:0000256" key="4">
    <source>
        <dbReference type="ARBA" id="ARBA00022825"/>
    </source>
</evidence>
<evidence type="ECO:0000259" key="6">
    <source>
        <dbReference type="Pfam" id="PF13180"/>
    </source>
</evidence>
<dbReference type="Proteomes" id="UP001178662">
    <property type="component" value="Chromosome"/>
</dbReference>
<keyword evidence="2" id="KW-0645">Protease</keyword>
<protein>
    <submittedName>
        <fullName evidence="7">Trypsin-like peptidase domain-containing protein</fullName>
    </submittedName>
</protein>
<dbReference type="PANTHER" id="PTHR43343">
    <property type="entry name" value="PEPTIDASE S12"/>
    <property type="match status" value="1"/>
</dbReference>
<feature type="transmembrane region" description="Helical" evidence="5">
    <location>
        <begin position="37"/>
        <end position="58"/>
    </location>
</feature>
<keyword evidence="4" id="KW-0720">Serine protease</keyword>
<dbReference type="Gene3D" id="2.40.10.10">
    <property type="entry name" value="Trypsin-like serine proteases"/>
    <property type="match status" value="2"/>
</dbReference>
<evidence type="ECO:0000256" key="5">
    <source>
        <dbReference type="SAM" id="Phobius"/>
    </source>
</evidence>
<name>A0AA95EWE7_9BACL</name>
<evidence type="ECO:0000256" key="3">
    <source>
        <dbReference type="ARBA" id="ARBA00022801"/>
    </source>
</evidence>
<dbReference type="PANTHER" id="PTHR43343:SF3">
    <property type="entry name" value="PROTEASE DO-LIKE 8, CHLOROPLASTIC"/>
    <property type="match status" value="1"/>
</dbReference>
<reference evidence="7" key="1">
    <citation type="submission" date="2023-03" db="EMBL/GenBank/DDBJ databases">
        <title>Andean soil-derived lignocellulolytic bacterial consortium as a source of novel taxa and putative plastic-active enzymes.</title>
        <authorList>
            <person name="Diaz-Garcia L."/>
            <person name="Chuvochina M."/>
            <person name="Feuerriegel G."/>
            <person name="Bunk B."/>
            <person name="Sproer C."/>
            <person name="Streit W.R."/>
            <person name="Rodriguez L.M."/>
            <person name="Overmann J."/>
            <person name="Jimenez D.J."/>
        </authorList>
    </citation>
    <scope>NUCLEOTIDE SEQUENCE</scope>
    <source>
        <strain evidence="7">MAG 2441</strain>
    </source>
</reference>
<evidence type="ECO:0000313" key="7">
    <source>
        <dbReference type="EMBL" id="WEK54211.1"/>
    </source>
</evidence>
<dbReference type="InterPro" id="IPR001478">
    <property type="entry name" value="PDZ"/>
</dbReference>
<accession>A0AA95EWE7</accession>
<gene>
    <name evidence="7" type="ORF">P0Y55_16880</name>
</gene>
<evidence type="ECO:0000313" key="8">
    <source>
        <dbReference type="Proteomes" id="UP001178662"/>
    </source>
</evidence>
<keyword evidence="3" id="KW-0378">Hydrolase</keyword>
<feature type="domain" description="PDZ" evidence="6">
    <location>
        <begin position="368"/>
        <end position="429"/>
    </location>
</feature>
<keyword evidence="5" id="KW-0812">Transmembrane</keyword>
<dbReference type="AlphaFoldDB" id="A0AA95EWE7"/>
<evidence type="ECO:0000256" key="2">
    <source>
        <dbReference type="ARBA" id="ARBA00022670"/>
    </source>
</evidence>
<dbReference type="EMBL" id="CP119317">
    <property type="protein sequence ID" value="WEK54211.1"/>
    <property type="molecule type" value="Genomic_DNA"/>
</dbReference>
<dbReference type="Gene3D" id="2.30.42.10">
    <property type="match status" value="1"/>
</dbReference>
<keyword evidence="5" id="KW-0472">Membrane</keyword>
<keyword evidence="5" id="KW-1133">Transmembrane helix</keyword>
<dbReference type="Pfam" id="PF13180">
    <property type="entry name" value="PDZ_2"/>
    <property type="match status" value="1"/>
</dbReference>
<dbReference type="PRINTS" id="PR00834">
    <property type="entry name" value="PROTEASES2C"/>
</dbReference>
<dbReference type="InterPro" id="IPR009003">
    <property type="entry name" value="Peptidase_S1_PA"/>
</dbReference>
<dbReference type="GO" id="GO:0004252">
    <property type="term" value="F:serine-type endopeptidase activity"/>
    <property type="evidence" value="ECO:0007669"/>
    <property type="project" value="InterPro"/>
</dbReference>
<comment type="similarity">
    <text evidence="1">Belongs to the peptidase S1C family.</text>
</comment>
<proteinExistence type="inferred from homology"/>